<protein>
    <recommendedName>
        <fullName evidence="5">Subtilisin inhibitor-like</fullName>
    </recommendedName>
</protein>
<evidence type="ECO:0000256" key="1">
    <source>
        <dbReference type="SAM" id="MobiDB-lite"/>
    </source>
</evidence>
<comment type="caution">
    <text evidence="3">The sequence shown here is derived from an EMBL/GenBank/DDBJ whole genome shotgun (WGS) entry which is preliminary data.</text>
</comment>
<keyword evidence="4" id="KW-1185">Reference proteome</keyword>
<evidence type="ECO:0000256" key="2">
    <source>
        <dbReference type="SAM" id="SignalP"/>
    </source>
</evidence>
<proteinExistence type="predicted"/>
<feature type="chain" id="PRO_5039071765" description="Subtilisin inhibitor-like" evidence="2">
    <location>
        <begin position="27"/>
        <end position="169"/>
    </location>
</feature>
<dbReference type="PROSITE" id="PS51257">
    <property type="entry name" value="PROKAR_LIPOPROTEIN"/>
    <property type="match status" value="1"/>
</dbReference>
<feature type="signal peptide" evidence="2">
    <location>
        <begin position="1"/>
        <end position="26"/>
    </location>
</feature>
<feature type="region of interest" description="Disordered" evidence="1">
    <location>
        <begin position="29"/>
        <end position="87"/>
    </location>
</feature>
<gene>
    <name evidence="3" type="ORF">EDD40_7152</name>
</gene>
<sequence>MPGAGRGAPPVVLLVAVLALVTGCSATVTGSGAGVPTTAAGAEPTSGPTVGPTSDSTPEPTSEPDPEHDPVPVPTIDEGAPARYCDDPFPGALGKPMLAVVVETPSGRLTCDGAAAVLVDYYAQRRDPTPGLVPLVVGSMTCNQVPEPALPQVVCADGDDVVYSMWPQT</sequence>
<dbReference type="EMBL" id="RJKM01000001">
    <property type="protein sequence ID" value="ROP41716.1"/>
    <property type="molecule type" value="Genomic_DNA"/>
</dbReference>
<keyword evidence="2" id="KW-0732">Signal</keyword>
<accession>A0A3N1HGW4</accession>
<evidence type="ECO:0000313" key="4">
    <source>
        <dbReference type="Proteomes" id="UP000268727"/>
    </source>
</evidence>
<dbReference type="RefSeq" id="WP_148088998.1">
    <property type="nucleotide sequence ID" value="NZ_RJKM01000001.1"/>
</dbReference>
<evidence type="ECO:0000313" key="3">
    <source>
        <dbReference type="EMBL" id="ROP41716.1"/>
    </source>
</evidence>
<dbReference type="OrthoDB" id="3697882at2"/>
<name>A0A3N1HGW4_9PSEU</name>
<reference evidence="3 4" key="1">
    <citation type="submission" date="2018-11" db="EMBL/GenBank/DDBJ databases">
        <title>Sequencing the genomes of 1000 actinobacteria strains.</title>
        <authorList>
            <person name="Klenk H.-P."/>
        </authorList>
    </citation>
    <scope>NUCLEOTIDE SEQUENCE [LARGE SCALE GENOMIC DNA]</scope>
    <source>
        <strain evidence="3 4">DSM 44231</strain>
    </source>
</reference>
<dbReference type="Proteomes" id="UP000268727">
    <property type="component" value="Unassembled WGS sequence"/>
</dbReference>
<evidence type="ECO:0008006" key="5">
    <source>
        <dbReference type="Google" id="ProtNLM"/>
    </source>
</evidence>
<organism evidence="3 4">
    <name type="scientific">Saccharothrix texasensis</name>
    <dbReference type="NCBI Taxonomy" id="103734"/>
    <lineage>
        <taxon>Bacteria</taxon>
        <taxon>Bacillati</taxon>
        <taxon>Actinomycetota</taxon>
        <taxon>Actinomycetes</taxon>
        <taxon>Pseudonocardiales</taxon>
        <taxon>Pseudonocardiaceae</taxon>
        <taxon>Saccharothrix</taxon>
    </lineage>
</organism>
<dbReference type="AlphaFoldDB" id="A0A3N1HGW4"/>